<name>A0ABW7AIQ1_9ACTN</name>
<sequence length="149" mass="15937">MRLGDVNESWLVVAPSAWRPWYATLVFVEHDPLLAGQVLVRLLTGLVQRRIRRRVVRVLVLLPSASYTVVFSANRGSASSSGRRFSSSVAATTTAPEPPTAGSASAAVTSPAAVAAAASRAMLDMRVRGCELDMAAMTAQPPRYCPRLI</sequence>
<protein>
    <submittedName>
        <fullName evidence="2">Uncharacterized protein</fullName>
    </submittedName>
</protein>
<evidence type="ECO:0000256" key="1">
    <source>
        <dbReference type="SAM" id="MobiDB-lite"/>
    </source>
</evidence>
<feature type="region of interest" description="Disordered" evidence="1">
    <location>
        <begin position="76"/>
        <end position="105"/>
    </location>
</feature>
<reference evidence="2 3" key="1">
    <citation type="submission" date="2024-10" db="EMBL/GenBank/DDBJ databases">
        <authorList>
            <person name="Topkara A.R."/>
            <person name="Saygin H."/>
        </authorList>
    </citation>
    <scope>NUCLEOTIDE SEQUENCE [LARGE SCALE GENOMIC DNA]</scope>
    <source>
        <strain evidence="2 3">M3C6</strain>
    </source>
</reference>
<dbReference type="Proteomes" id="UP001603978">
    <property type="component" value="Unassembled WGS sequence"/>
</dbReference>
<proteinExistence type="predicted"/>
<accession>A0ABW7AIQ1</accession>
<dbReference type="EMBL" id="JBICRM010000018">
    <property type="protein sequence ID" value="MFG1706994.1"/>
    <property type="molecule type" value="Genomic_DNA"/>
</dbReference>
<evidence type="ECO:0000313" key="3">
    <source>
        <dbReference type="Proteomes" id="UP001603978"/>
    </source>
</evidence>
<keyword evidence="3" id="KW-1185">Reference proteome</keyword>
<dbReference type="RefSeq" id="WP_393170336.1">
    <property type="nucleotide sequence ID" value="NZ_JBICRM010000018.1"/>
</dbReference>
<organism evidence="2 3">
    <name type="scientific">Nonomuraea marmarensis</name>
    <dbReference type="NCBI Taxonomy" id="3351344"/>
    <lineage>
        <taxon>Bacteria</taxon>
        <taxon>Bacillati</taxon>
        <taxon>Actinomycetota</taxon>
        <taxon>Actinomycetes</taxon>
        <taxon>Streptosporangiales</taxon>
        <taxon>Streptosporangiaceae</taxon>
        <taxon>Nonomuraea</taxon>
    </lineage>
</organism>
<evidence type="ECO:0000313" key="2">
    <source>
        <dbReference type="EMBL" id="MFG1706994.1"/>
    </source>
</evidence>
<gene>
    <name evidence="2" type="ORF">ACFLIM_27750</name>
</gene>
<comment type="caution">
    <text evidence="2">The sequence shown here is derived from an EMBL/GenBank/DDBJ whole genome shotgun (WGS) entry which is preliminary data.</text>
</comment>